<dbReference type="Proteomes" id="UP000636661">
    <property type="component" value="Unassembled WGS sequence"/>
</dbReference>
<accession>A0A918HX33</accession>
<reference evidence="1" key="2">
    <citation type="submission" date="2020-09" db="EMBL/GenBank/DDBJ databases">
        <authorList>
            <person name="Sun Q."/>
            <person name="Ohkuma M."/>
        </authorList>
    </citation>
    <scope>NUCLEOTIDE SEQUENCE</scope>
    <source>
        <strain evidence="1">JCM 4391</strain>
    </source>
</reference>
<proteinExistence type="predicted"/>
<organism evidence="1 2">
    <name type="scientific">Streptomyces lavendofoliae</name>
    <dbReference type="NCBI Taxonomy" id="67314"/>
    <lineage>
        <taxon>Bacteria</taxon>
        <taxon>Bacillati</taxon>
        <taxon>Actinomycetota</taxon>
        <taxon>Actinomycetes</taxon>
        <taxon>Kitasatosporales</taxon>
        <taxon>Streptomycetaceae</taxon>
        <taxon>Streptomyces</taxon>
    </lineage>
</organism>
<name>A0A918HX33_9ACTN</name>
<dbReference type="RefSeq" id="WP_189551246.1">
    <property type="nucleotide sequence ID" value="NZ_BMTP01000006.1"/>
</dbReference>
<dbReference type="AlphaFoldDB" id="A0A918HX33"/>
<protein>
    <submittedName>
        <fullName evidence="1">Uncharacterized protein</fullName>
    </submittedName>
</protein>
<comment type="caution">
    <text evidence="1">The sequence shown here is derived from an EMBL/GenBank/DDBJ whole genome shotgun (WGS) entry which is preliminary data.</text>
</comment>
<gene>
    <name evidence="1" type="ORF">GCM10010274_29450</name>
</gene>
<sequence>MTSIERELRDRTKVSVSEIEAALNPGEAEGFYRDTRECGILALQAGAGQVLLAPPTPRPKKG</sequence>
<dbReference type="EMBL" id="BMTP01000006">
    <property type="protein sequence ID" value="GGU39891.1"/>
    <property type="molecule type" value="Genomic_DNA"/>
</dbReference>
<reference evidence="1" key="1">
    <citation type="journal article" date="2014" name="Int. J. Syst. Evol. Microbiol.">
        <title>Complete genome sequence of Corynebacterium casei LMG S-19264T (=DSM 44701T), isolated from a smear-ripened cheese.</title>
        <authorList>
            <consortium name="US DOE Joint Genome Institute (JGI-PGF)"/>
            <person name="Walter F."/>
            <person name="Albersmeier A."/>
            <person name="Kalinowski J."/>
            <person name="Ruckert C."/>
        </authorList>
    </citation>
    <scope>NUCLEOTIDE SEQUENCE</scope>
    <source>
        <strain evidence="1">JCM 4391</strain>
    </source>
</reference>
<evidence type="ECO:0000313" key="1">
    <source>
        <dbReference type="EMBL" id="GGU39891.1"/>
    </source>
</evidence>
<keyword evidence="2" id="KW-1185">Reference proteome</keyword>
<evidence type="ECO:0000313" key="2">
    <source>
        <dbReference type="Proteomes" id="UP000636661"/>
    </source>
</evidence>